<evidence type="ECO:0000313" key="5">
    <source>
        <dbReference type="Proteomes" id="UP000179627"/>
    </source>
</evidence>
<sequence length="413" mass="41750">MAAGFFGAALVGCSTDNSTNVSVACTGPGVTPDAVKIGFVVSDSGVGAEAFAAARAGMDARIGAANTAGGVHGRRVEYAWRDDGGQPQQASQVTQELVQQESVFGLVAVTVALSEAMSRLAEEQVPVVGFAVEPGWAEHQNMISDTYSASPETVGRYIQATGGEKVALVTTGTAQTTVDSAAQYAGALQSIGLTVTATIPFSAAADSPAQVVARIKSSGADSLLALSGPGDIATIVSTARATGVNIGTVVGLSGYDQQLITAMGSQLSGVSFPVYFRPFEAGGPAIERYRESMAKFAPESGNSDQQFAMFAYIYADLFLRGLELAGPCPSREGFISALRGLSDFDAGGLVTPVDLGKNIGKPAACNAFVQINETGTAFTVVQERLCADGTNGSGGAAGIGGTGGTGVAGETGR</sequence>
<dbReference type="SUPFAM" id="SSF53822">
    <property type="entry name" value="Periplasmic binding protein-like I"/>
    <property type="match status" value="1"/>
</dbReference>
<proteinExistence type="inferred from homology"/>
<dbReference type="PANTHER" id="PTHR47235:SF1">
    <property type="entry name" value="BLR6548 PROTEIN"/>
    <property type="match status" value="1"/>
</dbReference>
<keyword evidence="5" id="KW-1185">Reference proteome</keyword>
<feature type="domain" description="Leucine-binding protein" evidence="3">
    <location>
        <begin position="35"/>
        <end position="375"/>
    </location>
</feature>
<accession>A0A1S1Q6L8</accession>
<protein>
    <submittedName>
        <fullName evidence="4">Amino acid-binding protein</fullName>
    </submittedName>
</protein>
<reference evidence="5" key="1">
    <citation type="submission" date="2016-07" db="EMBL/GenBank/DDBJ databases">
        <title>Sequence Frankia sp. strain CcI1.17.</title>
        <authorList>
            <person name="Ghodhbane-Gtari F."/>
            <person name="Swanson E."/>
            <person name="Gueddou A."/>
            <person name="Morris K."/>
            <person name="Hezbri K."/>
            <person name="Ktari A."/>
            <person name="Nouioui I."/>
            <person name="Abebe-Akele F."/>
            <person name="Simpson S."/>
            <person name="Thomas K."/>
            <person name="Gtari M."/>
            <person name="Tisa L.S."/>
            <person name="Hurst S."/>
        </authorList>
    </citation>
    <scope>NUCLEOTIDE SEQUENCE [LARGE SCALE GENOMIC DNA]</scope>
    <source>
        <strain evidence="5">Cc1.17</strain>
    </source>
</reference>
<organism evidence="4 5">
    <name type="scientific">Parafrankia colletiae</name>
    <dbReference type="NCBI Taxonomy" id="573497"/>
    <lineage>
        <taxon>Bacteria</taxon>
        <taxon>Bacillati</taxon>
        <taxon>Actinomycetota</taxon>
        <taxon>Actinomycetes</taxon>
        <taxon>Frankiales</taxon>
        <taxon>Frankiaceae</taxon>
        <taxon>Parafrankia</taxon>
    </lineage>
</organism>
<comment type="caution">
    <text evidence="4">The sequence shown here is derived from an EMBL/GenBank/DDBJ whole genome shotgun (WGS) entry which is preliminary data.</text>
</comment>
<dbReference type="InterPro" id="IPR028081">
    <property type="entry name" value="Leu-bd"/>
</dbReference>
<gene>
    <name evidence="4" type="ORF">CC117_30950</name>
</gene>
<keyword evidence="2" id="KW-0732">Signal</keyword>
<name>A0A1S1Q6L8_9ACTN</name>
<dbReference type="Gene3D" id="3.40.50.2300">
    <property type="match status" value="2"/>
</dbReference>
<evidence type="ECO:0000259" key="3">
    <source>
        <dbReference type="Pfam" id="PF13458"/>
    </source>
</evidence>
<evidence type="ECO:0000256" key="1">
    <source>
        <dbReference type="ARBA" id="ARBA00010062"/>
    </source>
</evidence>
<dbReference type="CDD" id="cd06341">
    <property type="entry name" value="PBP1_ABC_ligand_binding-like"/>
    <property type="match status" value="1"/>
</dbReference>
<dbReference type="Pfam" id="PF13458">
    <property type="entry name" value="Peripla_BP_6"/>
    <property type="match status" value="1"/>
</dbReference>
<evidence type="ECO:0000313" key="4">
    <source>
        <dbReference type="EMBL" id="OHV27844.1"/>
    </source>
</evidence>
<dbReference type="AlphaFoldDB" id="A0A1S1Q6L8"/>
<dbReference type="EMBL" id="MBLM01000184">
    <property type="protein sequence ID" value="OHV27844.1"/>
    <property type="molecule type" value="Genomic_DNA"/>
</dbReference>
<comment type="similarity">
    <text evidence="1">Belongs to the leucine-binding protein family.</text>
</comment>
<dbReference type="PANTHER" id="PTHR47235">
    <property type="entry name" value="BLR6548 PROTEIN"/>
    <property type="match status" value="1"/>
</dbReference>
<dbReference type="InterPro" id="IPR028082">
    <property type="entry name" value="Peripla_BP_I"/>
</dbReference>
<dbReference type="Proteomes" id="UP000179627">
    <property type="component" value="Unassembled WGS sequence"/>
</dbReference>
<evidence type="ECO:0000256" key="2">
    <source>
        <dbReference type="ARBA" id="ARBA00022729"/>
    </source>
</evidence>